<dbReference type="Gene3D" id="3.40.710.10">
    <property type="entry name" value="DD-peptidase/beta-lactamase superfamily"/>
    <property type="match status" value="1"/>
</dbReference>
<dbReference type="PANTHER" id="PTHR43283">
    <property type="entry name" value="BETA-LACTAMASE-RELATED"/>
    <property type="match status" value="1"/>
</dbReference>
<dbReference type="AlphaFoldDB" id="A0A0D2CZU3"/>
<organism evidence="2 3">
    <name type="scientific">Exophiala oligosperma</name>
    <dbReference type="NCBI Taxonomy" id="215243"/>
    <lineage>
        <taxon>Eukaryota</taxon>
        <taxon>Fungi</taxon>
        <taxon>Dikarya</taxon>
        <taxon>Ascomycota</taxon>
        <taxon>Pezizomycotina</taxon>
        <taxon>Eurotiomycetes</taxon>
        <taxon>Chaetothyriomycetidae</taxon>
        <taxon>Chaetothyriales</taxon>
        <taxon>Herpotrichiellaceae</taxon>
        <taxon>Exophiala</taxon>
    </lineage>
</organism>
<evidence type="ECO:0000259" key="1">
    <source>
        <dbReference type="Pfam" id="PF00144"/>
    </source>
</evidence>
<evidence type="ECO:0000313" key="2">
    <source>
        <dbReference type="EMBL" id="KIW36498.1"/>
    </source>
</evidence>
<dbReference type="Proteomes" id="UP000053342">
    <property type="component" value="Unassembled WGS sequence"/>
</dbReference>
<sequence>MISADLAANLRQQIDVHTGSSPPSIAGCLYAIVNRNGQLVFSHASGTRGLGSAEPMTFDTIFWMASFTKLITGIACMQCVERGLLALDSTDLVEQLAPELKDVQVIQRSGSGDLKLVPKQRKITLRMLLNHTAGFGYVFEDVNLRDWARPVGLSDFTDKELDILLRPLCNQPDTTFQYGTNIDWAGMLVARASDMSLEAYFQKNIFEPLSIDGITLAPTERMISQLAYMHQRDPDGSLSLTDHLFRDPLLSFDVPDSKNRFYSGGAGCFGKPIQYTKIIAVLLNDGLCPETGARVLQPETIKEMFTDQISGKPIYINKPVPTANPLLANPTPIFPGPLEATSGWGLTFALSHDRAPSGRPVGTGSWEGLANLFWFADREHGLGGIIASQVLPYGDKTILKLSEELETQIYASIDSH</sequence>
<dbReference type="InterPro" id="IPR050789">
    <property type="entry name" value="Diverse_Enzym_Activities"/>
</dbReference>
<gene>
    <name evidence="2" type="ORF">PV06_11265</name>
</gene>
<accession>A0A0D2CZU3</accession>
<protein>
    <recommendedName>
        <fullName evidence="1">Beta-lactamase-related domain-containing protein</fullName>
    </recommendedName>
</protein>
<dbReference type="InterPro" id="IPR012338">
    <property type="entry name" value="Beta-lactam/transpept-like"/>
</dbReference>
<dbReference type="SUPFAM" id="SSF56601">
    <property type="entry name" value="beta-lactamase/transpeptidase-like"/>
    <property type="match status" value="1"/>
</dbReference>
<reference evidence="2 3" key="1">
    <citation type="submission" date="2015-01" db="EMBL/GenBank/DDBJ databases">
        <title>The Genome Sequence of Exophiala oligosperma CBS72588.</title>
        <authorList>
            <consortium name="The Broad Institute Genomics Platform"/>
            <person name="Cuomo C."/>
            <person name="de Hoog S."/>
            <person name="Gorbushina A."/>
            <person name="Stielow B."/>
            <person name="Teixiera M."/>
            <person name="Abouelleil A."/>
            <person name="Chapman S.B."/>
            <person name="Priest M."/>
            <person name="Young S.K."/>
            <person name="Wortman J."/>
            <person name="Nusbaum C."/>
            <person name="Birren B."/>
        </authorList>
    </citation>
    <scope>NUCLEOTIDE SEQUENCE [LARGE SCALE GENOMIC DNA]</scope>
    <source>
        <strain evidence="2 3">CBS 72588</strain>
    </source>
</reference>
<feature type="domain" description="Beta-lactamase-related" evidence="1">
    <location>
        <begin position="29"/>
        <end position="392"/>
    </location>
</feature>
<keyword evidence="3" id="KW-1185">Reference proteome</keyword>
<dbReference type="HOGENOM" id="CLU_020027_11_1_1"/>
<dbReference type="Pfam" id="PF00144">
    <property type="entry name" value="Beta-lactamase"/>
    <property type="match status" value="1"/>
</dbReference>
<dbReference type="PANTHER" id="PTHR43283:SF3">
    <property type="entry name" value="BETA-LACTAMASE FAMILY PROTEIN (AFU_ORTHOLOGUE AFUA_5G07500)"/>
    <property type="match status" value="1"/>
</dbReference>
<dbReference type="OrthoDB" id="428260at2759"/>
<dbReference type="VEuPathDB" id="FungiDB:PV06_11265"/>
<dbReference type="STRING" id="215243.A0A0D2CZU3"/>
<dbReference type="RefSeq" id="XP_016256714.1">
    <property type="nucleotide sequence ID" value="XM_016412908.1"/>
</dbReference>
<proteinExistence type="predicted"/>
<evidence type="ECO:0000313" key="3">
    <source>
        <dbReference type="Proteomes" id="UP000053342"/>
    </source>
</evidence>
<dbReference type="InterPro" id="IPR001466">
    <property type="entry name" value="Beta-lactam-related"/>
</dbReference>
<name>A0A0D2CZU3_9EURO</name>
<dbReference type="EMBL" id="KN847355">
    <property type="protein sequence ID" value="KIW36498.1"/>
    <property type="molecule type" value="Genomic_DNA"/>
</dbReference>
<dbReference type="GeneID" id="27363339"/>